<sequence>MPKVVDREQYRKELLNGCVELFAQKGYGSITMRQIAEGLKVSTGTLYHYFDSKEAIFMQLVQELCEQDISRFFAQAPEVETLEARLQVVMAFVLKSLQFYQQQMLLWVDFFQQNRTGSDEELQFLRQIWDGTRDATVDYLQLPNTELADFLMIFIDGLIIQCVYNRGIEDMDWFHHQSQLMIQMVCSHEQLSPQS</sequence>
<dbReference type="RefSeq" id="WP_012161583.1">
    <property type="nucleotide sequence ID" value="NC_009925.1"/>
</dbReference>
<dbReference type="eggNOG" id="COG1309">
    <property type="taxonomic scope" value="Bacteria"/>
</dbReference>
<dbReference type="PANTHER" id="PTHR30055">
    <property type="entry name" value="HTH-TYPE TRANSCRIPTIONAL REGULATOR RUTR"/>
    <property type="match status" value="1"/>
</dbReference>
<dbReference type="Gene3D" id="1.10.357.10">
    <property type="entry name" value="Tetracycline Repressor, domain 2"/>
    <property type="match status" value="1"/>
</dbReference>
<dbReference type="GO" id="GO:0000976">
    <property type="term" value="F:transcription cis-regulatory region binding"/>
    <property type="evidence" value="ECO:0007669"/>
    <property type="project" value="TreeGrafter"/>
</dbReference>
<dbReference type="GO" id="GO:0003700">
    <property type="term" value="F:DNA-binding transcription factor activity"/>
    <property type="evidence" value="ECO:0007669"/>
    <property type="project" value="TreeGrafter"/>
</dbReference>
<dbReference type="HOGENOM" id="CLU_117612_0_0_3"/>
<dbReference type="InterPro" id="IPR023772">
    <property type="entry name" value="DNA-bd_HTH_TetR-type_CS"/>
</dbReference>
<keyword evidence="1 2" id="KW-0238">DNA-binding</keyword>
<dbReference type="PROSITE" id="PS50977">
    <property type="entry name" value="HTH_TETR_2"/>
    <property type="match status" value="1"/>
</dbReference>
<evidence type="ECO:0000313" key="4">
    <source>
        <dbReference type="EMBL" id="ABW26021.1"/>
    </source>
</evidence>
<proteinExistence type="predicted"/>
<dbReference type="PRINTS" id="PR00455">
    <property type="entry name" value="HTHTETR"/>
</dbReference>
<evidence type="ECO:0000256" key="1">
    <source>
        <dbReference type="ARBA" id="ARBA00023125"/>
    </source>
</evidence>
<dbReference type="Pfam" id="PF00440">
    <property type="entry name" value="TetR_N"/>
    <property type="match status" value="1"/>
</dbReference>
<dbReference type="OrthoDB" id="9780939at2"/>
<dbReference type="InterPro" id="IPR036271">
    <property type="entry name" value="Tet_transcr_reg_TetR-rel_C_sf"/>
</dbReference>
<evidence type="ECO:0000259" key="3">
    <source>
        <dbReference type="PROSITE" id="PS50977"/>
    </source>
</evidence>
<gene>
    <name evidence="4" type="ordered locus">AM1_0979</name>
</gene>
<dbReference type="InterPro" id="IPR009057">
    <property type="entry name" value="Homeodomain-like_sf"/>
</dbReference>
<feature type="DNA-binding region" description="H-T-H motif" evidence="2">
    <location>
        <begin position="31"/>
        <end position="50"/>
    </location>
</feature>
<dbReference type="KEGG" id="amr:AM1_0979"/>
<dbReference type="Proteomes" id="UP000000268">
    <property type="component" value="Chromosome"/>
</dbReference>
<accession>B0C0P7</accession>
<dbReference type="PROSITE" id="PS01081">
    <property type="entry name" value="HTH_TETR_1"/>
    <property type="match status" value="1"/>
</dbReference>
<evidence type="ECO:0000256" key="2">
    <source>
        <dbReference type="PROSITE-ProRule" id="PRU00335"/>
    </source>
</evidence>
<dbReference type="SUPFAM" id="SSF48498">
    <property type="entry name" value="Tetracyclin repressor-like, C-terminal domain"/>
    <property type="match status" value="1"/>
</dbReference>
<keyword evidence="5" id="KW-1185">Reference proteome</keyword>
<dbReference type="InterPro" id="IPR001647">
    <property type="entry name" value="HTH_TetR"/>
</dbReference>
<dbReference type="STRING" id="329726.AM1_0979"/>
<dbReference type="InterPro" id="IPR050109">
    <property type="entry name" value="HTH-type_TetR-like_transc_reg"/>
</dbReference>
<name>B0C0P7_ACAM1</name>
<organism evidence="4 5">
    <name type="scientific">Acaryochloris marina (strain MBIC 11017)</name>
    <dbReference type="NCBI Taxonomy" id="329726"/>
    <lineage>
        <taxon>Bacteria</taxon>
        <taxon>Bacillati</taxon>
        <taxon>Cyanobacteriota</taxon>
        <taxon>Cyanophyceae</taxon>
        <taxon>Acaryochloridales</taxon>
        <taxon>Acaryochloridaceae</taxon>
        <taxon>Acaryochloris</taxon>
    </lineage>
</organism>
<dbReference type="PANTHER" id="PTHR30055:SF146">
    <property type="entry name" value="HTH-TYPE TRANSCRIPTIONAL DUAL REGULATOR CECR"/>
    <property type="match status" value="1"/>
</dbReference>
<dbReference type="SUPFAM" id="SSF46689">
    <property type="entry name" value="Homeodomain-like"/>
    <property type="match status" value="1"/>
</dbReference>
<dbReference type="EMBL" id="CP000828">
    <property type="protein sequence ID" value="ABW26021.1"/>
    <property type="molecule type" value="Genomic_DNA"/>
</dbReference>
<dbReference type="AlphaFoldDB" id="B0C0P7"/>
<evidence type="ECO:0000313" key="5">
    <source>
        <dbReference type="Proteomes" id="UP000000268"/>
    </source>
</evidence>
<feature type="domain" description="HTH tetR-type" evidence="3">
    <location>
        <begin position="8"/>
        <end position="68"/>
    </location>
</feature>
<protein>
    <submittedName>
        <fullName evidence="4">Transcriptional regulator, TetR family</fullName>
    </submittedName>
</protein>
<reference evidence="4 5" key="1">
    <citation type="journal article" date="2008" name="Proc. Natl. Acad. Sci. U.S.A.">
        <title>Niche adaptation and genome expansion in the chlorophyll d-producing cyanobacterium Acaryochloris marina.</title>
        <authorList>
            <person name="Swingley W.D."/>
            <person name="Chen M."/>
            <person name="Cheung P.C."/>
            <person name="Conrad A.L."/>
            <person name="Dejesa L.C."/>
            <person name="Hao J."/>
            <person name="Honchak B.M."/>
            <person name="Karbach L.E."/>
            <person name="Kurdoglu A."/>
            <person name="Lahiri S."/>
            <person name="Mastrian S.D."/>
            <person name="Miyashita H."/>
            <person name="Page L."/>
            <person name="Ramakrishna P."/>
            <person name="Satoh S."/>
            <person name="Sattley W.M."/>
            <person name="Shimada Y."/>
            <person name="Taylor H.L."/>
            <person name="Tomo T."/>
            <person name="Tsuchiya T."/>
            <person name="Wang Z.T."/>
            <person name="Raymond J."/>
            <person name="Mimuro M."/>
            <person name="Blankenship R.E."/>
            <person name="Touchman J.W."/>
        </authorList>
    </citation>
    <scope>NUCLEOTIDE SEQUENCE [LARGE SCALE GENOMIC DNA]</scope>
    <source>
        <strain evidence="5">MBIC 11017</strain>
    </source>
</reference>